<evidence type="ECO:0000256" key="1">
    <source>
        <dbReference type="ARBA" id="ARBA00009156"/>
    </source>
</evidence>
<protein>
    <submittedName>
        <fullName evidence="7">GntK protein</fullName>
    </submittedName>
</protein>
<dbReference type="EMBL" id="AZFQ01000047">
    <property type="protein sequence ID" value="KRL97843.1"/>
    <property type="molecule type" value="Genomic_DNA"/>
</dbReference>
<dbReference type="PROSITE" id="PS00445">
    <property type="entry name" value="FGGY_KINASES_2"/>
    <property type="match status" value="1"/>
</dbReference>
<comment type="caution">
    <text evidence="7">The sequence shown here is derived from an EMBL/GenBank/DDBJ whole genome shotgun (WGS) entry which is preliminary data.</text>
</comment>
<evidence type="ECO:0000256" key="3">
    <source>
        <dbReference type="ARBA" id="ARBA00022777"/>
    </source>
</evidence>
<dbReference type="SUPFAM" id="SSF53067">
    <property type="entry name" value="Actin-like ATPase domain"/>
    <property type="match status" value="2"/>
</dbReference>
<comment type="similarity">
    <text evidence="1 4">Belongs to the FGGY kinase family.</text>
</comment>
<evidence type="ECO:0000313" key="8">
    <source>
        <dbReference type="Proteomes" id="UP000051166"/>
    </source>
</evidence>
<accession>A0A0R1V322</accession>
<dbReference type="Gene3D" id="3.30.420.40">
    <property type="match status" value="2"/>
</dbReference>
<gene>
    <name evidence="7" type="ORF">FD50_GL001051</name>
</gene>
<keyword evidence="8" id="KW-1185">Reference proteome</keyword>
<dbReference type="InterPro" id="IPR018484">
    <property type="entry name" value="FGGY_N"/>
</dbReference>
<evidence type="ECO:0000313" key="7">
    <source>
        <dbReference type="EMBL" id="KRL97843.1"/>
    </source>
</evidence>
<evidence type="ECO:0000256" key="4">
    <source>
        <dbReference type="RuleBase" id="RU003733"/>
    </source>
</evidence>
<dbReference type="InterPro" id="IPR050406">
    <property type="entry name" value="FGGY_Carb_Kinase"/>
</dbReference>
<dbReference type="GO" id="GO:0019521">
    <property type="term" value="P:D-gluconate metabolic process"/>
    <property type="evidence" value="ECO:0007669"/>
    <property type="project" value="InterPro"/>
</dbReference>
<feature type="domain" description="Carbohydrate kinase FGGY N-terminal" evidence="5">
    <location>
        <begin position="37"/>
        <end position="281"/>
    </location>
</feature>
<dbReference type="NCBIfam" id="TIGR01314">
    <property type="entry name" value="gntK_FGGY"/>
    <property type="match status" value="1"/>
</dbReference>
<evidence type="ECO:0000259" key="6">
    <source>
        <dbReference type="Pfam" id="PF02782"/>
    </source>
</evidence>
<dbReference type="InterPro" id="IPR000577">
    <property type="entry name" value="Carb_kinase_FGGY"/>
</dbReference>
<sequence length="547" mass="60058">MHARPVADEILAEKAIATVRNGLGKARLKNGGSKVKYMICVDIGTTSTKAVLYDLKGNVKQSANSEYQLYQTEPEMAEEDPEEILAAVIEVLQRVVQGAKLNPGELQGISFSAAMHSLILVDHENKLLTRAITWADNRAAKYSKELLAQGVGQQIYAHTGTPIHPMAPLSKIIWLRNEKKDLFQKAAYFIDIKTYVFYQLFHVYRMEYSLASATGLFNIFTLDWDEQALAVAGIERSQLPKLVSPTASIQGLAEIYCKAIGISADVPFIYGASDGVLSNLGVNAIDPGVLAVTIGTSGAVRTVLDHPVVDPQGRLFCYALTKDKWVVGGPVNNGGIVFRWVRDQLFAPEKTPVKQLQVPTYEALTQIASEIPAGADGLLFHPYLGGERAPLWNADARGSFFGLTRQHTRAHLVRAALEGIVYNLYMVVLMIEKVSGKPTRIQATGGFAQSELWRQILADVFEQQVTIPASFESSCLGAAVLGMYSLKLVDSLNVVKKMVGVTHVHTPKAENFAVYRELLPIWIRLAHAVSPEYSAIAAFQRKHLKAK</sequence>
<dbReference type="PROSITE" id="PS00933">
    <property type="entry name" value="FGGY_KINASES_1"/>
    <property type="match status" value="1"/>
</dbReference>
<name>A0A0R1V322_9LACO</name>
<keyword evidence="2 4" id="KW-0808">Transferase</keyword>
<proteinExistence type="inferred from homology"/>
<dbReference type="GO" id="GO:0046316">
    <property type="term" value="F:gluconokinase activity"/>
    <property type="evidence" value="ECO:0007669"/>
    <property type="project" value="InterPro"/>
</dbReference>
<dbReference type="PANTHER" id="PTHR43095:SF2">
    <property type="entry name" value="GLUCONOKINASE"/>
    <property type="match status" value="1"/>
</dbReference>
<evidence type="ECO:0000256" key="2">
    <source>
        <dbReference type="ARBA" id="ARBA00022679"/>
    </source>
</evidence>
<dbReference type="InterPro" id="IPR043129">
    <property type="entry name" value="ATPase_NBD"/>
</dbReference>
<dbReference type="Pfam" id="PF00370">
    <property type="entry name" value="FGGY_N"/>
    <property type="match status" value="1"/>
</dbReference>
<feature type="domain" description="Carbohydrate kinase FGGY C-terminal" evidence="6">
    <location>
        <begin position="290"/>
        <end position="485"/>
    </location>
</feature>
<dbReference type="CDD" id="cd07770">
    <property type="entry name" value="ASKHA_NBD_FGGY_GntK"/>
    <property type="match status" value="1"/>
</dbReference>
<dbReference type="PATRIC" id="fig|1423801.4.peg.1071"/>
<keyword evidence="3 4" id="KW-0418">Kinase</keyword>
<organism evidence="7 8">
    <name type="scientific">Liquorilactobacillus satsumensis DSM 16230 = JCM 12392</name>
    <dbReference type="NCBI Taxonomy" id="1423801"/>
    <lineage>
        <taxon>Bacteria</taxon>
        <taxon>Bacillati</taxon>
        <taxon>Bacillota</taxon>
        <taxon>Bacilli</taxon>
        <taxon>Lactobacillales</taxon>
        <taxon>Lactobacillaceae</taxon>
        <taxon>Liquorilactobacillus</taxon>
    </lineage>
</organism>
<dbReference type="STRING" id="1423801.FD50_GL001051"/>
<dbReference type="InterPro" id="IPR018483">
    <property type="entry name" value="Carb_kinase_FGGY_CS"/>
</dbReference>
<reference evidence="7 8" key="1">
    <citation type="journal article" date="2015" name="Genome Announc.">
        <title>Expanding the biotechnology potential of lactobacilli through comparative genomics of 213 strains and associated genera.</title>
        <authorList>
            <person name="Sun Z."/>
            <person name="Harris H.M."/>
            <person name="McCann A."/>
            <person name="Guo C."/>
            <person name="Argimon S."/>
            <person name="Zhang W."/>
            <person name="Yang X."/>
            <person name="Jeffery I.B."/>
            <person name="Cooney J.C."/>
            <person name="Kagawa T.F."/>
            <person name="Liu W."/>
            <person name="Song Y."/>
            <person name="Salvetti E."/>
            <person name="Wrobel A."/>
            <person name="Rasinkangas P."/>
            <person name="Parkhill J."/>
            <person name="Rea M.C."/>
            <person name="O'Sullivan O."/>
            <person name="Ritari J."/>
            <person name="Douillard F.P."/>
            <person name="Paul Ross R."/>
            <person name="Yang R."/>
            <person name="Briner A.E."/>
            <person name="Felis G.E."/>
            <person name="de Vos W.M."/>
            <person name="Barrangou R."/>
            <person name="Klaenhammer T.R."/>
            <person name="Caufield P.W."/>
            <person name="Cui Y."/>
            <person name="Zhang H."/>
            <person name="O'Toole P.W."/>
        </authorList>
    </citation>
    <scope>NUCLEOTIDE SEQUENCE [LARGE SCALE GENOMIC DNA]</scope>
    <source>
        <strain evidence="7 8">DSM 16230</strain>
    </source>
</reference>
<evidence type="ECO:0000259" key="5">
    <source>
        <dbReference type="Pfam" id="PF00370"/>
    </source>
</evidence>
<dbReference type="PANTHER" id="PTHR43095">
    <property type="entry name" value="SUGAR KINASE"/>
    <property type="match status" value="1"/>
</dbReference>
<dbReference type="InterPro" id="IPR018485">
    <property type="entry name" value="FGGY_C"/>
</dbReference>
<dbReference type="PIRSF" id="PIRSF000538">
    <property type="entry name" value="GlpK"/>
    <property type="match status" value="1"/>
</dbReference>
<dbReference type="Pfam" id="PF02782">
    <property type="entry name" value="FGGY_C"/>
    <property type="match status" value="1"/>
</dbReference>
<dbReference type="AlphaFoldDB" id="A0A0R1V322"/>
<dbReference type="InterPro" id="IPR006002">
    <property type="entry name" value="Gluconate_kinase"/>
</dbReference>
<dbReference type="Proteomes" id="UP000051166">
    <property type="component" value="Unassembled WGS sequence"/>
</dbReference>